<feature type="transmembrane region" description="Helical" evidence="1">
    <location>
        <begin position="34"/>
        <end position="58"/>
    </location>
</feature>
<evidence type="ECO:0000313" key="2">
    <source>
        <dbReference type="EMBL" id="PWU23576.1"/>
    </source>
</evidence>
<gene>
    <name evidence="2" type="ORF">C5B42_02580</name>
</gene>
<evidence type="ECO:0000256" key="1">
    <source>
        <dbReference type="SAM" id="Phobius"/>
    </source>
</evidence>
<keyword evidence="1" id="KW-0812">Transmembrane</keyword>
<organism evidence="2 3">
    <name type="scientific">Candidatus Cerribacteria bacterium 'Amazon FNV 2010 28 9'</name>
    <dbReference type="NCBI Taxonomy" id="2081795"/>
    <lineage>
        <taxon>Bacteria</taxon>
        <taxon>Candidatus Cerribacteria</taxon>
    </lineage>
</organism>
<proteinExistence type="predicted"/>
<accession>A0A317JQC0</accession>
<evidence type="ECO:0000313" key="3">
    <source>
        <dbReference type="Proteomes" id="UP000246104"/>
    </source>
</evidence>
<keyword evidence="1" id="KW-1133">Transmembrane helix</keyword>
<name>A0A317JQC0_9BACT</name>
<reference evidence="2 3" key="1">
    <citation type="submission" date="2018-02" db="EMBL/GenBank/DDBJ databases">
        <title>Genomic Reconstructions from Amazon Rainforest and Pasture Soil Reveal Novel Insights into the Physiology of Candidate Phyla in Tropical Sites.</title>
        <authorList>
            <person name="Kroeger M.E."/>
            <person name="Delmont T."/>
            <person name="Eren A.M."/>
            <person name="Guo J."/>
            <person name="Meyer K.M."/>
            <person name="Khan K."/>
            <person name="Rodrigues J.L.M."/>
            <person name="Bohannan B.J.M."/>
            <person name="Tringe S."/>
            <person name="Borges C.D."/>
            <person name="Tiedje J."/>
            <person name="Tsai S.M."/>
            <person name="Nusslein K."/>
        </authorList>
    </citation>
    <scope>NUCLEOTIDE SEQUENCE [LARGE SCALE GENOMIC DNA]</scope>
    <source>
        <strain evidence="2">Amazon FNV 2010 28 9</strain>
    </source>
</reference>
<protein>
    <submittedName>
        <fullName evidence="2">Uncharacterized protein</fullName>
    </submittedName>
</protein>
<sequence>MKPSWGRLGLTLYITIIVVAVALAVQPIQATNPIITIISLMGVGGFGEIVFFGVYLILTKLKIL</sequence>
<dbReference type="Proteomes" id="UP000246104">
    <property type="component" value="Unassembled WGS sequence"/>
</dbReference>
<keyword evidence="1" id="KW-0472">Membrane</keyword>
<comment type="caution">
    <text evidence="2">The sequence shown here is derived from an EMBL/GenBank/DDBJ whole genome shotgun (WGS) entry which is preliminary data.</text>
</comment>
<dbReference type="AlphaFoldDB" id="A0A317JQC0"/>
<dbReference type="EMBL" id="PSRQ01000030">
    <property type="protein sequence ID" value="PWU23576.1"/>
    <property type="molecule type" value="Genomic_DNA"/>
</dbReference>